<evidence type="ECO:0000256" key="7">
    <source>
        <dbReference type="ARBA" id="ARBA00022989"/>
    </source>
</evidence>
<dbReference type="NCBIfam" id="TIGR01494">
    <property type="entry name" value="ATPase_P-type"/>
    <property type="match status" value="2"/>
</dbReference>
<protein>
    <submittedName>
        <fullName evidence="11">Plasma-membrane proton-efflux P-type ATPase</fullName>
    </submittedName>
</protein>
<evidence type="ECO:0000256" key="1">
    <source>
        <dbReference type="ARBA" id="ARBA00004141"/>
    </source>
</evidence>
<keyword evidence="4" id="KW-0547">Nucleotide-binding</keyword>
<dbReference type="InterPro" id="IPR004014">
    <property type="entry name" value="ATPase_P-typ_cation-transptr_N"/>
</dbReference>
<feature type="transmembrane region" description="Helical" evidence="9">
    <location>
        <begin position="719"/>
        <end position="743"/>
    </location>
</feature>
<keyword evidence="12" id="KW-1185">Reference proteome</keyword>
<organism evidence="11 12">
    <name type="scientific">Thermanaerothrix solaris</name>
    <dbReference type="NCBI Taxonomy" id="3058434"/>
    <lineage>
        <taxon>Bacteria</taxon>
        <taxon>Bacillati</taxon>
        <taxon>Chloroflexota</taxon>
        <taxon>Anaerolineae</taxon>
        <taxon>Anaerolineales</taxon>
        <taxon>Anaerolineaceae</taxon>
        <taxon>Thermanaerothrix</taxon>
    </lineage>
</organism>
<dbReference type="InterPro" id="IPR023298">
    <property type="entry name" value="ATPase_P-typ_TM_dom_sf"/>
</dbReference>
<evidence type="ECO:0000256" key="3">
    <source>
        <dbReference type="ARBA" id="ARBA00022692"/>
    </source>
</evidence>
<dbReference type="PROSITE" id="PS00154">
    <property type="entry name" value="ATPASE_E1_E2"/>
    <property type="match status" value="1"/>
</dbReference>
<evidence type="ECO:0000256" key="6">
    <source>
        <dbReference type="ARBA" id="ARBA00022967"/>
    </source>
</evidence>
<evidence type="ECO:0000256" key="2">
    <source>
        <dbReference type="ARBA" id="ARBA00008804"/>
    </source>
</evidence>
<feature type="transmembrane region" description="Helical" evidence="9">
    <location>
        <begin position="210"/>
        <end position="235"/>
    </location>
</feature>
<dbReference type="Gene3D" id="2.70.150.10">
    <property type="entry name" value="Calcium-transporting ATPase, cytoplasmic transduction domain A"/>
    <property type="match status" value="1"/>
</dbReference>
<evidence type="ECO:0000313" key="11">
    <source>
        <dbReference type="EMBL" id="MDT8898506.1"/>
    </source>
</evidence>
<dbReference type="Proteomes" id="UP001254165">
    <property type="component" value="Unassembled WGS sequence"/>
</dbReference>
<dbReference type="SFLD" id="SFLDS00003">
    <property type="entry name" value="Haloacid_Dehalogenase"/>
    <property type="match status" value="1"/>
</dbReference>
<dbReference type="InterPro" id="IPR023299">
    <property type="entry name" value="ATPase_P-typ_cyto_dom_N"/>
</dbReference>
<dbReference type="PRINTS" id="PR00119">
    <property type="entry name" value="CATATPASE"/>
</dbReference>
<proteinExistence type="inferred from homology"/>
<evidence type="ECO:0000256" key="9">
    <source>
        <dbReference type="SAM" id="Phobius"/>
    </source>
</evidence>
<feature type="transmembrane region" description="Helical" evidence="9">
    <location>
        <begin position="247"/>
        <end position="267"/>
    </location>
</feature>
<keyword evidence="7 9" id="KW-1133">Transmembrane helix</keyword>
<dbReference type="NCBIfam" id="TIGR01647">
    <property type="entry name" value="ATPase-IIIA_H"/>
    <property type="match status" value="1"/>
</dbReference>
<dbReference type="InterPro" id="IPR023214">
    <property type="entry name" value="HAD_sf"/>
</dbReference>
<dbReference type="EMBL" id="JAUHMF010000002">
    <property type="protein sequence ID" value="MDT8898506.1"/>
    <property type="molecule type" value="Genomic_DNA"/>
</dbReference>
<feature type="domain" description="Cation-transporting P-type ATPase N-terminal" evidence="10">
    <location>
        <begin position="3"/>
        <end position="64"/>
    </location>
</feature>
<keyword evidence="5" id="KW-0067">ATP-binding</keyword>
<keyword evidence="6" id="KW-1278">Translocase</keyword>
<evidence type="ECO:0000256" key="4">
    <source>
        <dbReference type="ARBA" id="ARBA00022741"/>
    </source>
</evidence>
<dbReference type="SUPFAM" id="SSF81653">
    <property type="entry name" value="Calcium ATPase, transduction domain A"/>
    <property type="match status" value="1"/>
</dbReference>
<dbReference type="Pfam" id="PF00702">
    <property type="entry name" value="Hydrolase"/>
    <property type="match status" value="1"/>
</dbReference>
<dbReference type="Gene3D" id="3.40.50.1000">
    <property type="entry name" value="HAD superfamily/HAD-like"/>
    <property type="match status" value="1"/>
</dbReference>
<evidence type="ECO:0000256" key="5">
    <source>
        <dbReference type="ARBA" id="ARBA00022840"/>
    </source>
</evidence>
<gene>
    <name evidence="11" type="ORF">QYE77_09515</name>
</gene>
<dbReference type="InterPro" id="IPR059000">
    <property type="entry name" value="ATPase_P-type_domA"/>
</dbReference>
<dbReference type="InterPro" id="IPR008250">
    <property type="entry name" value="ATPase_P-typ_transduc_dom_A_sf"/>
</dbReference>
<comment type="caution">
    <text evidence="11">The sequence shown here is derived from an EMBL/GenBank/DDBJ whole genome shotgun (WGS) entry which is preliminary data.</text>
</comment>
<evidence type="ECO:0000313" key="12">
    <source>
        <dbReference type="Proteomes" id="UP001254165"/>
    </source>
</evidence>
<evidence type="ECO:0000256" key="8">
    <source>
        <dbReference type="ARBA" id="ARBA00023136"/>
    </source>
</evidence>
<dbReference type="InterPro" id="IPR036412">
    <property type="entry name" value="HAD-like_sf"/>
</dbReference>
<evidence type="ECO:0000259" key="10">
    <source>
        <dbReference type="SMART" id="SM00831"/>
    </source>
</evidence>
<sequence>MSQLNTATIHGLTTTEAADRLRQFGPNAIPEPKPQLWRNLLKKFWGPVPWMLEVTILIEVILTRYVEGLIIAALLVFNALLSTWQEKHAADALALLRQDLKLKVRILRDGAWQVLTAELIVPGDALHIRMGDILPADVRVLEGNLQVDQAVLTGESLPVEVGVGQMAFAGTLVQRGEATVEVVATGLHTRFGRVAQLVQEAKHPSQMEQVIFGVVRALIGLDGVLAAVVLGYALFVQHFSALETLSFVLILLVASVPIALPATFTLATALGARELARAGVLVTQLSAIEEAAGMDVLCSDKTGTITQNRLSLVGLYPQAPTDEDTLLKVAAMASDPATQDPLDLAILEAAHQRHLEPEWAQRRSFTPFDPATKRSEATFESAETTWRVVKGAPQAVAALCAAPPSDLERQVETLAAQGLRLLAVAQGSESALTLSGLLAFQDPPRPDSAALIAQLKHLGVRVIMVTGDGEATARAVARQVGIGEQVCQPAHVEAAAADPSACDVFAEVLPEHKFALVQALQRAGHVTGMTGDGVNDAPALRQAQVGIAVANATDVAKAAASLVLTQPGLGNIVAAIQASRRIYQRMRTYTLNKIIKTIQIAGFLSLGVILHGLFVVTPLQVILLLFANDFVTMSVSTDNVRPSPQPDRWQVRSLVSTALALALPLLLATLGIFQWGYGVLGLSRGQLQTLAFITLVFTAQWMIYLVREHGHLWASPPSRWMLLASTAAIGMTILLAATGTLMAALPLPWVLADLLLVMGVLLLLDTIKVFLLRRPLRTT</sequence>
<comment type="similarity">
    <text evidence="2">Belongs to the cation transport ATPase (P-type) (TC 3.A.3) family. Type IIIA subfamily.</text>
</comment>
<dbReference type="PRINTS" id="PR00120">
    <property type="entry name" value="HATPASE"/>
</dbReference>
<dbReference type="RefSeq" id="WP_315625167.1">
    <property type="nucleotide sequence ID" value="NZ_JAUHMF010000002.1"/>
</dbReference>
<reference evidence="11 12" key="1">
    <citation type="submission" date="2023-07" db="EMBL/GenBank/DDBJ databases">
        <title>Novel species of Thermanaerothrix with wide hydrolytic capabilities.</title>
        <authorList>
            <person name="Zayulina K.S."/>
            <person name="Podosokorskaya O.A."/>
            <person name="Elcheninov A.G."/>
        </authorList>
    </citation>
    <scope>NUCLEOTIDE SEQUENCE [LARGE SCALE GENOMIC DNA]</scope>
    <source>
        <strain evidence="11 12">4228-RoL</strain>
    </source>
</reference>
<dbReference type="SUPFAM" id="SSF81665">
    <property type="entry name" value="Calcium ATPase, transmembrane domain M"/>
    <property type="match status" value="1"/>
</dbReference>
<keyword evidence="8 9" id="KW-0472">Membrane</keyword>
<feature type="transmembrane region" description="Helical" evidence="9">
    <location>
        <begin position="658"/>
        <end position="677"/>
    </location>
</feature>
<dbReference type="InterPro" id="IPR006534">
    <property type="entry name" value="P-type_ATPase_IIIA"/>
</dbReference>
<dbReference type="Pfam" id="PF00690">
    <property type="entry name" value="Cation_ATPase_N"/>
    <property type="match status" value="1"/>
</dbReference>
<dbReference type="Pfam" id="PF00122">
    <property type="entry name" value="E1-E2_ATPase"/>
    <property type="match status" value="1"/>
</dbReference>
<comment type="subcellular location">
    <subcellularLocation>
        <location evidence="1">Membrane</location>
        <topology evidence="1">Multi-pass membrane protein</topology>
    </subcellularLocation>
</comment>
<dbReference type="PANTHER" id="PTHR42861">
    <property type="entry name" value="CALCIUM-TRANSPORTING ATPASE"/>
    <property type="match status" value="1"/>
</dbReference>
<accession>A0ABU3NRP1</accession>
<dbReference type="SFLD" id="SFLDF00027">
    <property type="entry name" value="p-type_atpase"/>
    <property type="match status" value="1"/>
</dbReference>
<dbReference type="SUPFAM" id="SSF56784">
    <property type="entry name" value="HAD-like"/>
    <property type="match status" value="1"/>
</dbReference>
<keyword evidence="3 9" id="KW-0812">Transmembrane</keyword>
<dbReference type="InterPro" id="IPR044492">
    <property type="entry name" value="P_typ_ATPase_HD_dom"/>
</dbReference>
<dbReference type="InterPro" id="IPR018303">
    <property type="entry name" value="ATPase_P-typ_P_site"/>
</dbReference>
<dbReference type="SFLD" id="SFLDG00002">
    <property type="entry name" value="C1.7:_P-type_atpase_like"/>
    <property type="match status" value="1"/>
</dbReference>
<feature type="transmembrane region" description="Helical" evidence="9">
    <location>
        <begin position="749"/>
        <end position="771"/>
    </location>
</feature>
<name>A0ABU3NRP1_9CHLR</name>
<dbReference type="SMART" id="SM00831">
    <property type="entry name" value="Cation_ATPase_N"/>
    <property type="match status" value="1"/>
</dbReference>
<dbReference type="InterPro" id="IPR001757">
    <property type="entry name" value="P_typ_ATPase"/>
</dbReference>
<dbReference type="Gene3D" id="3.40.1110.10">
    <property type="entry name" value="Calcium-transporting ATPase, cytoplasmic domain N"/>
    <property type="match status" value="1"/>
</dbReference>
<feature type="transmembrane region" description="Helical" evidence="9">
    <location>
        <begin position="689"/>
        <end position="707"/>
    </location>
</feature>
<dbReference type="Gene3D" id="1.20.1110.10">
    <property type="entry name" value="Calcium-transporting ATPase, transmembrane domain"/>
    <property type="match status" value="1"/>
</dbReference>